<organism evidence="2 3">
    <name type="scientific">Kitasatospora cystarginea</name>
    <dbReference type="NCBI Taxonomy" id="58350"/>
    <lineage>
        <taxon>Bacteria</taxon>
        <taxon>Bacillati</taxon>
        <taxon>Actinomycetota</taxon>
        <taxon>Actinomycetes</taxon>
        <taxon>Kitasatosporales</taxon>
        <taxon>Streptomycetaceae</taxon>
        <taxon>Kitasatospora</taxon>
    </lineage>
</organism>
<feature type="region of interest" description="Disordered" evidence="1">
    <location>
        <begin position="40"/>
        <end position="63"/>
    </location>
</feature>
<name>A0ABN3EJT5_9ACTN</name>
<accession>A0ABN3EJT5</accession>
<sequence>MLAVVPIPHAVGPHPSAQQQAAELSGDGAQVILLSPDRAARRAMGRNPADDTRRPAAARAGHAQATALAASVAELWHG</sequence>
<evidence type="ECO:0000256" key="1">
    <source>
        <dbReference type="SAM" id="MobiDB-lite"/>
    </source>
</evidence>
<dbReference type="EMBL" id="BAAATR010000026">
    <property type="protein sequence ID" value="GAA2261076.1"/>
    <property type="molecule type" value="Genomic_DNA"/>
</dbReference>
<feature type="region of interest" description="Disordered" evidence="1">
    <location>
        <begin position="1"/>
        <end position="24"/>
    </location>
</feature>
<evidence type="ECO:0000313" key="2">
    <source>
        <dbReference type="EMBL" id="GAA2261076.1"/>
    </source>
</evidence>
<keyword evidence="3" id="KW-1185">Reference proteome</keyword>
<reference evidence="2 3" key="1">
    <citation type="journal article" date="2019" name="Int. J. Syst. Evol. Microbiol.">
        <title>The Global Catalogue of Microorganisms (GCM) 10K type strain sequencing project: providing services to taxonomists for standard genome sequencing and annotation.</title>
        <authorList>
            <consortium name="The Broad Institute Genomics Platform"/>
            <consortium name="The Broad Institute Genome Sequencing Center for Infectious Disease"/>
            <person name="Wu L."/>
            <person name="Ma J."/>
        </authorList>
    </citation>
    <scope>NUCLEOTIDE SEQUENCE [LARGE SCALE GENOMIC DNA]</scope>
    <source>
        <strain evidence="2 3">JCM 7356</strain>
    </source>
</reference>
<evidence type="ECO:0000313" key="3">
    <source>
        <dbReference type="Proteomes" id="UP001500305"/>
    </source>
</evidence>
<dbReference type="Proteomes" id="UP001500305">
    <property type="component" value="Unassembled WGS sequence"/>
</dbReference>
<protein>
    <submittedName>
        <fullName evidence="2">Uncharacterized protein</fullName>
    </submittedName>
</protein>
<proteinExistence type="predicted"/>
<comment type="caution">
    <text evidence="2">The sequence shown here is derived from an EMBL/GenBank/DDBJ whole genome shotgun (WGS) entry which is preliminary data.</text>
</comment>
<gene>
    <name evidence="2" type="ORF">GCM10010430_51550</name>
</gene>